<dbReference type="EMBL" id="ACYG01000014">
    <property type="protein sequence ID" value="EEV18455.1"/>
    <property type="molecule type" value="Genomic_DNA"/>
</dbReference>
<keyword evidence="1" id="KW-1133">Transmembrane helix</keyword>
<dbReference type="Proteomes" id="UP000005709">
    <property type="component" value="Unassembled WGS sequence"/>
</dbReference>
<keyword evidence="1" id="KW-0812">Transmembrane</keyword>
<keyword evidence="1" id="KW-0472">Membrane</keyword>
<protein>
    <submittedName>
        <fullName evidence="2">Uncharacterized protein</fullName>
    </submittedName>
</protein>
<dbReference type="AlphaFoldDB" id="C8PFI9"/>
<evidence type="ECO:0000313" key="2">
    <source>
        <dbReference type="EMBL" id="EEV18455.1"/>
    </source>
</evidence>
<accession>C8PFI9</accession>
<gene>
    <name evidence="2" type="ORF">CAMGR0001_2147</name>
</gene>
<keyword evidence="3" id="KW-1185">Reference proteome</keyword>
<dbReference type="STRING" id="824.CGRAC_0248"/>
<organism evidence="2 3">
    <name type="scientific">Campylobacter gracilis RM3268</name>
    <dbReference type="NCBI Taxonomy" id="553220"/>
    <lineage>
        <taxon>Bacteria</taxon>
        <taxon>Pseudomonadati</taxon>
        <taxon>Campylobacterota</taxon>
        <taxon>Epsilonproteobacteria</taxon>
        <taxon>Campylobacterales</taxon>
        <taxon>Campylobacteraceae</taxon>
        <taxon>Campylobacter</taxon>
    </lineage>
</organism>
<proteinExistence type="predicted"/>
<feature type="transmembrane region" description="Helical" evidence="1">
    <location>
        <begin position="44"/>
        <end position="66"/>
    </location>
</feature>
<evidence type="ECO:0000313" key="3">
    <source>
        <dbReference type="Proteomes" id="UP000005709"/>
    </source>
</evidence>
<evidence type="ECO:0000256" key="1">
    <source>
        <dbReference type="SAM" id="Phobius"/>
    </source>
</evidence>
<name>C8PFI9_9BACT</name>
<dbReference type="RefSeq" id="WP_005870042.1">
    <property type="nucleotide sequence ID" value="NZ_ACYG01000014.1"/>
</dbReference>
<comment type="caution">
    <text evidence="2">The sequence shown here is derived from an EMBL/GenBank/DDBJ whole genome shotgun (WGS) entry which is preliminary data.</text>
</comment>
<feature type="transmembrane region" description="Helical" evidence="1">
    <location>
        <begin position="12"/>
        <end position="32"/>
    </location>
</feature>
<sequence>MFILTYIKAWGILMTPISYVWLFVWMAITGYFSKLSEKGSDTLALVFFISTILLVIGVSIWCWYIAGDVLNFFSGLKGE</sequence>
<reference evidence="2 3" key="1">
    <citation type="submission" date="2009-07" db="EMBL/GenBank/DDBJ databases">
        <authorList>
            <person name="Madupu R."/>
            <person name="Sebastian Y."/>
            <person name="Durkin A.S."/>
            <person name="Torralba M."/>
            <person name="Methe B."/>
            <person name="Sutton G.G."/>
            <person name="Strausberg R.L."/>
            <person name="Nelson K.E."/>
        </authorList>
    </citation>
    <scope>NUCLEOTIDE SEQUENCE [LARGE SCALE GENOMIC DNA]</scope>
    <source>
        <strain evidence="2 3">RM3268</strain>
    </source>
</reference>